<organism evidence="6 7">
    <name type="scientific">Endocarpon pusillum</name>
    <dbReference type="NCBI Taxonomy" id="364733"/>
    <lineage>
        <taxon>Eukaryota</taxon>
        <taxon>Fungi</taxon>
        <taxon>Dikarya</taxon>
        <taxon>Ascomycota</taxon>
        <taxon>Pezizomycotina</taxon>
        <taxon>Eurotiomycetes</taxon>
        <taxon>Chaetothyriomycetidae</taxon>
        <taxon>Verrucariales</taxon>
        <taxon>Verrucariaceae</taxon>
        <taxon>Endocarpon</taxon>
    </lineage>
</organism>
<reference evidence="6" key="1">
    <citation type="submission" date="2020-02" db="EMBL/GenBank/DDBJ databases">
        <authorList>
            <person name="Palmer J.M."/>
        </authorList>
    </citation>
    <scope>NUCLEOTIDE SEQUENCE</scope>
    <source>
        <strain evidence="6">EPUS1.4</strain>
        <tissue evidence="6">Thallus</tissue>
    </source>
</reference>
<dbReference type="InterPro" id="IPR029058">
    <property type="entry name" value="AB_hydrolase_fold"/>
</dbReference>
<dbReference type="GO" id="GO:0016042">
    <property type="term" value="P:lipid catabolic process"/>
    <property type="evidence" value="ECO:0007669"/>
    <property type="project" value="UniProtKB-KW"/>
</dbReference>
<evidence type="ECO:0000256" key="5">
    <source>
        <dbReference type="SAM" id="SignalP"/>
    </source>
</evidence>
<dbReference type="Pfam" id="PF03403">
    <property type="entry name" value="PAF-AH_p_II"/>
    <property type="match status" value="2"/>
</dbReference>
<evidence type="ECO:0000313" key="6">
    <source>
        <dbReference type="EMBL" id="KAF7505141.1"/>
    </source>
</evidence>
<keyword evidence="4" id="KW-0443">Lipid metabolism</keyword>
<evidence type="ECO:0000256" key="1">
    <source>
        <dbReference type="ARBA" id="ARBA00013201"/>
    </source>
</evidence>
<evidence type="ECO:0000256" key="4">
    <source>
        <dbReference type="ARBA" id="ARBA00023098"/>
    </source>
</evidence>
<dbReference type="OrthoDB" id="4121132at2759"/>
<comment type="caution">
    <text evidence="6">The sequence shown here is derived from an EMBL/GenBank/DDBJ whole genome shotgun (WGS) entry which is preliminary data.</text>
</comment>
<name>A0A8H7ADK0_9EURO</name>
<proteinExistence type="predicted"/>
<dbReference type="Gene3D" id="3.40.50.1820">
    <property type="entry name" value="alpha/beta hydrolase"/>
    <property type="match status" value="1"/>
</dbReference>
<keyword evidence="2" id="KW-0378">Hydrolase</keyword>
<feature type="signal peptide" evidence="5">
    <location>
        <begin position="1"/>
        <end position="23"/>
    </location>
</feature>
<dbReference type="GO" id="GO:0003847">
    <property type="term" value="F:1-alkyl-2-acetylglycerophosphocholine esterase activity"/>
    <property type="evidence" value="ECO:0007669"/>
    <property type="project" value="UniProtKB-EC"/>
</dbReference>
<evidence type="ECO:0000313" key="7">
    <source>
        <dbReference type="Proteomes" id="UP000606974"/>
    </source>
</evidence>
<dbReference type="EMBL" id="JAACFV010000117">
    <property type="protein sequence ID" value="KAF7505141.1"/>
    <property type="molecule type" value="Genomic_DNA"/>
</dbReference>
<keyword evidence="3" id="KW-0442">Lipid degradation</keyword>
<accession>A0A8H7ADK0</accession>
<evidence type="ECO:0000256" key="3">
    <source>
        <dbReference type="ARBA" id="ARBA00022963"/>
    </source>
</evidence>
<feature type="chain" id="PRO_5034593177" description="1-alkyl-2-acetylglycerophosphocholine esterase" evidence="5">
    <location>
        <begin position="24"/>
        <end position="379"/>
    </location>
</feature>
<gene>
    <name evidence="6" type="ORF">GJ744_001207</name>
</gene>
<dbReference type="Proteomes" id="UP000606974">
    <property type="component" value="Unassembled WGS sequence"/>
</dbReference>
<keyword evidence="5" id="KW-0732">Signal</keyword>
<sequence length="379" mass="40643">MKTPMLTITSATFLASLASLATGITIPIPSGRYGVDSSVVELIDTARLDPYAPTPQPRRLMLSVFYPSGSKEDCQQYLSSYMPATTAALHDTLFSSFGIPNGTFETLGLSLCHAKPASTSSNHYPTVLFSPGLGGSRLLYSALAQTLSSHGFTVLTIDHPYDASIVSYPDGTFVLAANISTDAQITRAVAIRAADVSFTIQSLQHNQHLFNFQAPNSKDILIFGHSLGGATALSVLLSYPTLIRGAINLDGRIFGPSLSQATHRPFLLFGHEGKNQSTDSSWATTWPHLLGSKLELSLLGSQHVTFGDFPILADVLGLRTQMPDAIDAVLGRIDGTRALDVITTYVQAFFKFAIGHAASDILTQPRPAYPEIEVVEADL</sequence>
<dbReference type="SUPFAM" id="SSF53474">
    <property type="entry name" value="alpha/beta-Hydrolases"/>
    <property type="match status" value="1"/>
</dbReference>
<protein>
    <recommendedName>
        <fullName evidence="1">1-alkyl-2-acetylglycerophosphocholine esterase</fullName>
        <ecNumber evidence="1">3.1.1.47</ecNumber>
    </recommendedName>
</protein>
<keyword evidence="7" id="KW-1185">Reference proteome</keyword>
<dbReference type="PANTHER" id="PTHR10272:SF14">
    <property type="entry name" value="PAF ACETYLHYDROLASE FAMILY PROTEIN"/>
    <property type="match status" value="1"/>
</dbReference>
<dbReference type="AlphaFoldDB" id="A0A8H7ADK0"/>
<dbReference type="PANTHER" id="PTHR10272">
    <property type="entry name" value="PLATELET-ACTIVATING FACTOR ACETYLHYDROLASE"/>
    <property type="match status" value="1"/>
</dbReference>
<evidence type="ECO:0000256" key="2">
    <source>
        <dbReference type="ARBA" id="ARBA00022801"/>
    </source>
</evidence>
<dbReference type="EC" id="3.1.1.47" evidence="1"/>